<sequence>MLTATSTDGDFDFTACRIKFAVRFYHSNDIGCFIHFNTGFYPPFSIVGKVKLSN</sequence>
<name>A0A176RY79_9GAMM</name>
<evidence type="ECO:0000313" key="1">
    <source>
        <dbReference type="EMBL" id="OAD20648.1"/>
    </source>
</evidence>
<gene>
    <name evidence="1" type="ORF">THIOM_003634</name>
</gene>
<proteinExistence type="predicted"/>
<keyword evidence="2" id="KW-1185">Reference proteome</keyword>
<evidence type="ECO:0000313" key="2">
    <source>
        <dbReference type="Proteomes" id="UP000076962"/>
    </source>
</evidence>
<protein>
    <submittedName>
        <fullName evidence="1">Uncharacterized protein</fullName>
    </submittedName>
</protein>
<dbReference type="EMBL" id="LUTY01002215">
    <property type="protein sequence ID" value="OAD20648.1"/>
    <property type="molecule type" value="Genomic_DNA"/>
</dbReference>
<organism evidence="1 2">
    <name type="scientific">Candidatus Thiomargarita nelsonii</name>
    <dbReference type="NCBI Taxonomy" id="1003181"/>
    <lineage>
        <taxon>Bacteria</taxon>
        <taxon>Pseudomonadati</taxon>
        <taxon>Pseudomonadota</taxon>
        <taxon>Gammaproteobacteria</taxon>
        <taxon>Thiotrichales</taxon>
        <taxon>Thiotrichaceae</taxon>
        <taxon>Thiomargarita</taxon>
    </lineage>
</organism>
<comment type="caution">
    <text evidence="1">The sequence shown here is derived from an EMBL/GenBank/DDBJ whole genome shotgun (WGS) entry which is preliminary data.</text>
</comment>
<accession>A0A176RY79</accession>
<dbReference type="AlphaFoldDB" id="A0A176RY79"/>
<reference evidence="1 2" key="1">
    <citation type="submission" date="2016-05" db="EMBL/GenBank/DDBJ databases">
        <title>Single-cell genome of chain-forming Candidatus Thiomargarita nelsonii and comparison to other large sulfur-oxidizing bacteria.</title>
        <authorList>
            <person name="Winkel M."/>
            <person name="Salman V."/>
            <person name="Woyke T."/>
            <person name="Schulz-Vogt H."/>
            <person name="Richter M."/>
            <person name="Flood B."/>
            <person name="Bailey J."/>
            <person name="Amann R."/>
            <person name="Mussmann M."/>
        </authorList>
    </citation>
    <scope>NUCLEOTIDE SEQUENCE [LARGE SCALE GENOMIC DNA]</scope>
    <source>
        <strain evidence="1 2">THI036</strain>
    </source>
</reference>
<dbReference type="Proteomes" id="UP000076962">
    <property type="component" value="Unassembled WGS sequence"/>
</dbReference>